<feature type="domain" description="Class II aldolase/adducin N-terminal" evidence="3">
    <location>
        <begin position="232"/>
        <end position="405"/>
    </location>
</feature>
<dbReference type="InterPro" id="IPR001303">
    <property type="entry name" value="Aldolase_II/adducin_N"/>
</dbReference>
<keyword evidence="5" id="KW-1185">Reference proteome</keyword>
<evidence type="ECO:0000313" key="5">
    <source>
        <dbReference type="Proteomes" id="UP000320496"/>
    </source>
</evidence>
<dbReference type="GO" id="GO:0019323">
    <property type="term" value="P:pentose catabolic process"/>
    <property type="evidence" value="ECO:0007669"/>
    <property type="project" value="TreeGrafter"/>
</dbReference>
<dbReference type="Proteomes" id="UP000320496">
    <property type="component" value="Chromosome"/>
</dbReference>
<dbReference type="GO" id="GO:0008738">
    <property type="term" value="F:L-fuculose-phosphate aldolase activity"/>
    <property type="evidence" value="ECO:0007669"/>
    <property type="project" value="UniProtKB-EC"/>
</dbReference>
<evidence type="ECO:0000256" key="2">
    <source>
        <dbReference type="ARBA" id="ARBA00023239"/>
    </source>
</evidence>
<dbReference type="SMART" id="SM01007">
    <property type="entry name" value="Aldolase_II"/>
    <property type="match status" value="2"/>
</dbReference>
<keyword evidence="2 4" id="KW-0456">Lyase</keyword>
<dbReference type="EMBL" id="CP036275">
    <property type="protein sequence ID" value="QDU40170.1"/>
    <property type="molecule type" value="Genomic_DNA"/>
</dbReference>
<dbReference type="Pfam" id="PF00596">
    <property type="entry name" value="Aldolase_II"/>
    <property type="match status" value="2"/>
</dbReference>
<gene>
    <name evidence="4" type="primary">fucA</name>
    <name evidence="4" type="ORF">Mal4_45250</name>
</gene>
<reference evidence="4 5" key="1">
    <citation type="submission" date="2019-02" db="EMBL/GenBank/DDBJ databases">
        <title>Deep-cultivation of Planctomycetes and their phenomic and genomic characterization uncovers novel biology.</title>
        <authorList>
            <person name="Wiegand S."/>
            <person name="Jogler M."/>
            <person name="Boedeker C."/>
            <person name="Pinto D."/>
            <person name="Vollmers J."/>
            <person name="Rivas-Marin E."/>
            <person name="Kohn T."/>
            <person name="Peeters S.H."/>
            <person name="Heuer A."/>
            <person name="Rast P."/>
            <person name="Oberbeckmann S."/>
            <person name="Bunk B."/>
            <person name="Jeske O."/>
            <person name="Meyerdierks A."/>
            <person name="Storesund J.E."/>
            <person name="Kallscheuer N."/>
            <person name="Luecker S."/>
            <person name="Lage O.M."/>
            <person name="Pohl T."/>
            <person name="Merkel B.J."/>
            <person name="Hornburger P."/>
            <person name="Mueller R.-W."/>
            <person name="Bruemmer F."/>
            <person name="Labrenz M."/>
            <person name="Spormann A.M."/>
            <person name="Op den Camp H."/>
            <person name="Overmann J."/>
            <person name="Amann R."/>
            <person name="Jetten M.S.M."/>
            <person name="Mascher T."/>
            <person name="Medema M.H."/>
            <person name="Devos D.P."/>
            <person name="Kaster A.-K."/>
            <person name="Ovreas L."/>
            <person name="Rohde M."/>
            <person name="Galperin M.Y."/>
            <person name="Jogler C."/>
        </authorList>
    </citation>
    <scope>NUCLEOTIDE SEQUENCE [LARGE SCALE GENOMIC DNA]</scope>
    <source>
        <strain evidence="4 5">Mal4</strain>
    </source>
</reference>
<dbReference type="PANTHER" id="PTHR22789">
    <property type="entry name" value="FUCULOSE PHOSPHATE ALDOLASE"/>
    <property type="match status" value="1"/>
</dbReference>
<accession>A0A517ZCJ8</accession>
<dbReference type="InterPro" id="IPR050197">
    <property type="entry name" value="Aldolase_class_II_sugar_metab"/>
</dbReference>
<dbReference type="InterPro" id="IPR036409">
    <property type="entry name" value="Aldolase_II/adducin_N_sf"/>
</dbReference>
<dbReference type="Gene3D" id="3.40.225.10">
    <property type="entry name" value="Class II aldolase/adducin N-terminal domain"/>
    <property type="match status" value="2"/>
</dbReference>
<feature type="domain" description="Class II aldolase/adducin N-terminal" evidence="3">
    <location>
        <begin position="13"/>
        <end position="189"/>
    </location>
</feature>
<name>A0A517ZCJ8_9PLAN</name>
<dbReference type="GO" id="GO:0005829">
    <property type="term" value="C:cytosol"/>
    <property type="evidence" value="ECO:0007669"/>
    <property type="project" value="TreeGrafter"/>
</dbReference>
<dbReference type="KEGG" id="mri:Mal4_45250"/>
<evidence type="ECO:0000256" key="1">
    <source>
        <dbReference type="ARBA" id="ARBA00022723"/>
    </source>
</evidence>
<keyword evidence="1" id="KW-0479">Metal-binding</keyword>
<dbReference type="SUPFAM" id="SSF53639">
    <property type="entry name" value="AraD/HMP-PK domain-like"/>
    <property type="match status" value="2"/>
</dbReference>
<dbReference type="EC" id="4.1.2.17" evidence="4"/>
<dbReference type="GO" id="GO:0046872">
    <property type="term" value="F:metal ion binding"/>
    <property type="evidence" value="ECO:0007669"/>
    <property type="project" value="UniProtKB-KW"/>
</dbReference>
<evidence type="ECO:0000313" key="4">
    <source>
        <dbReference type="EMBL" id="QDU40170.1"/>
    </source>
</evidence>
<proteinExistence type="predicted"/>
<sequence>MMRRDDFLVHPRDELMQTMERIYRYRMTTTSGGNLSIRDDEGDIWITPARIDKGRLQRDDIVCVSPDDYVSGRHGPSSELPFHRAIYEVRPDLKAVVHAHPVALVACSIARTIPDTRLFHRAWMVCGEVGFADYALPGSGQLGKNIAAVFEKGANCVLLENHGVVVAGESLREAFARFETLEFTAKTLVKAKILGNVRTLSDEDIRLPLELIPEPTSCTPPAPSTLEKELRQTLCEFVRRGYRQRLMISTEGTFSARIDERSFLITPANVDRNLITPSDLVLIHDGQTEDGKSPSRATPVHQAIYERHAGVQAITNAYSVNASAFSVTSLPVESRTIPESYLFLRDVQHIPYGVQFRDPQQVAATVSPAQPSAILENDGVLVVGTSVLDAFDRLEVFESTAEAIINARVLGDVAPMSDEVIDELVQAFSG</sequence>
<organism evidence="4 5">
    <name type="scientific">Maioricimonas rarisocia</name>
    <dbReference type="NCBI Taxonomy" id="2528026"/>
    <lineage>
        <taxon>Bacteria</taxon>
        <taxon>Pseudomonadati</taxon>
        <taxon>Planctomycetota</taxon>
        <taxon>Planctomycetia</taxon>
        <taxon>Planctomycetales</taxon>
        <taxon>Planctomycetaceae</taxon>
        <taxon>Maioricimonas</taxon>
    </lineage>
</organism>
<dbReference type="OrthoDB" id="9794581at2"/>
<evidence type="ECO:0000259" key="3">
    <source>
        <dbReference type="SMART" id="SM01007"/>
    </source>
</evidence>
<protein>
    <submittedName>
        <fullName evidence="4">L-fuculose phosphate aldolase</fullName>
        <ecNumber evidence="4">4.1.2.17</ecNumber>
    </submittedName>
</protein>
<dbReference type="PANTHER" id="PTHR22789:SF0">
    <property type="entry name" value="3-OXO-TETRONATE 4-PHOSPHATE DECARBOXYLASE-RELATED"/>
    <property type="match status" value="1"/>
</dbReference>
<dbReference type="AlphaFoldDB" id="A0A517ZCJ8"/>